<evidence type="ECO:0000313" key="2">
    <source>
        <dbReference type="EMBL" id="KAK6766987.1"/>
    </source>
</evidence>
<comment type="caution">
    <text evidence="2">The sequence shown here is derived from an EMBL/GenBank/DDBJ whole genome shotgun (WGS) entry which is preliminary data.</text>
</comment>
<organism evidence="2 3">
    <name type="scientific">Necator americanus</name>
    <name type="common">Human hookworm</name>
    <dbReference type="NCBI Taxonomy" id="51031"/>
    <lineage>
        <taxon>Eukaryota</taxon>
        <taxon>Metazoa</taxon>
        <taxon>Ecdysozoa</taxon>
        <taxon>Nematoda</taxon>
        <taxon>Chromadorea</taxon>
        <taxon>Rhabditida</taxon>
        <taxon>Rhabditina</taxon>
        <taxon>Rhabditomorpha</taxon>
        <taxon>Strongyloidea</taxon>
        <taxon>Ancylostomatidae</taxon>
        <taxon>Bunostominae</taxon>
        <taxon>Necator</taxon>
    </lineage>
</organism>
<reference evidence="2 3" key="1">
    <citation type="submission" date="2023-08" db="EMBL/GenBank/DDBJ databases">
        <title>A Necator americanus chromosomal reference genome.</title>
        <authorList>
            <person name="Ilik V."/>
            <person name="Petrzelkova K.J."/>
            <person name="Pardy F."/>
            <person name="Fuh T."/>
            <person name="Niatou-Singa F.S."/>
            <person name="Gouil Q."/>
            <person name="Baker L."/>
            <person name="Ritchie M.E."/>
            <person name="Jex A.R."/>
            <person name="Gazzola D."/>
            <person name="Li H."/>
            <person name="Toshio Fujiwara R."/>
            <person name="Zhan B."/>
            <person name="Aroian R.V."/>
            <person name="Pafco B."/>
            <person name="Schwarz E.M."/>
        </authorList>
    </citation>
    <scope>NUCLEOTIDE SEQUENCE [LARGE SCALE GENOMIC DNA]</scope>
    <source>
        <strain evidence="2 3">Aroian</strain>
        <tissue evidence="2">Whole animal</tissue>
    </source>
</reference>
<keyword evidence="1" id="KW-0812">Transmembrane</keyword>
<keyword evidence="3" id="KW-1185">Reference proteome</keyword>
<name>A0ABR1EWE8_NECAM</name>
<gene>
    <name evidence="2" type="primary">Necator_chrX.g26490</name>
    <name evidence="2" type="ORF">RB195_026323</name>
</gene>
<sequence>MTRNIDSFEQPKTRIGRLRMRRCPTPALTIFVVYAFYVDLEKFHGEDDAFYAVIISDFNAKIGPQKNA</sequence>
<evidence type="ECO:0000313" key="3">
    <source>
        <dbReference type="Proteomes" id="UP001303046"/>
    </source>
</evidence>
<evidence type="ECO:0000256" key="1">
    <source>
        <dbReference type="SAM" id="Phobius"/>
    </source>
</evidence>
<keyword evidence="1" id="KW-1133">Transmembrane helix</keyword>
<proteinExistence type="predicted"/>
<dbReference type="Proteomes" id="UP001303046">
    <property type="component" value="Unassembled WGS sequence"/>
</dbReference>
<feature type="transmembrane region" description="Helical" evidence="1">
    <location>
        <begin position="21"/>
        <end position="38"/>
    </location>
</feature>
<keyword evidence="1" id="KW-0472">Membrane</keyword>
<accession>A0ABR1EWE8</accession>
<dbReference type="EMBL" id="JAVFWL010000006">
    <property type="protein sequence ID" value="KAK6766987.1"/>
    <property type="molecule type" value="Genomic_DNA"/>
</dbReference>
<protein>
    <submittedName>
        <fullName evidence="2">Uncharacterized protein</fullName>
    </submittedName>
</protein>